<sequence>MHQLRHKHTSCSVLYCRSPTPNLRHPLPPLTRFLIAKPLNSPKPRRPRMHAEEERCRVRPPNPTLSPPTLYSVQ</sequence>
<evidence type="ECO:0000256" key="1">
    <source>
        <dbReference type="SAM" id="MobiDB-lite"/>
    </source>
</evidence>
<dbReference type="EMBL" id="KZ821226">
    <property type="protein sequence ID" value="PYH46945.1"/>
    <property type="molecule type" value="Genomic_DNA"/>
</dbReference>
<protein>
    <submittedName>
        <fullName evidence="2">Uncharacterized protein</fullName>
    </submittedName>
</protein>
<evidence type="ECO:0000313" key="3">
    <source>
        <dbReference type="Proteomes" id="UP000248349"/>
    </source>
</evidence>
<dbReference type="Proteomes" id="UP000248349">
    <property type="component" value="Unassembled WGS sequence"/>
</dbReference>
<dbReference type="RefSeq" id="XP_025432927.1">
    <property type="nucleotide sequence ID" value="XM_025574664.1"/>
</dbReference>
<organism evidence="2 3">
    <name type="scientific">Aspergillus saccharolyticus JOP 1030-1</name>
    <dbReference type="NCBI Taxonomy" id="1450539"/>
    <lineage>
        <taxon>Eukaryota</taxon>
        <taxon>Fungi</taxon>
        <taxon>Dikarya</taxon>
        <taxon>Ascomycota</taxon>
        <taxon>Pezizomycotina</taxon>
        <taxon>Eurotiomycetes</taxon>
        <taxon>Eurotiomycetidae</taxon>
        <taxon>Eurotiales</taxon>
        <taxon>Aspergillaceae</taxon>
        <taxon>Aspergillus</taxon>
        <taxon>Aspergillus subgen. Circumdati</taxon>
    </lineage>
</organism>
<dbReference type="AlphaFoldDB" id="A0A318ZJA0"/>
<gene>
    <name evidence="2" type="ORF">BP01DRAFT_355354</name>
</gene>
<dbReference type="GeneID" id="37075892"/>
<feature type="region of interest" description="Disordered" evidence="1">
    <location>
        <begin position="38"/>
        <end position="74"/>
    </location>
</feature>
<evidence type="ECO:0000313" key="2">
    <source>
        <dbReference type="EMBL" id="PYH46945.1"/>
    </source>
</evidence>
<keyword evidence="3" id="KW-1185">Reference proteome</keyword>
<name>A0A318ZJA0_9EURO</name>
<reference evidence="2 3" key="1">
    <citation type="submission" date="2016-12" db="EMBL/GenBank/DDBJ databases">
        <title>The genomes of Aspergillus section Nigri reveals drivers in fungal speciation.</title>
        <authorList>
            <consortium name="DOE Joint Genome Institute"/>
            <person name="Vesth T.C."/>
            <person name="Nybo J."/>
            <person name="Theobald S."/>
            <person name="Brandl J."/>
            <person name="Frisvad J.C."/>
            <person name="Nielsen K.F."/>
            <person name="Lyhne E.K."/>
            <person name="Kogle M.E."/>
            <person name="Kuo A."/>
            <person name="Riley R."/>
            <person name="Clum A."/>
            <person name="Nolan M."/>
            <person name="Lipzen A."/>
            <person name="Salamov A."/>
            <person name="Henrissat B."/>
            <person name="Wiebenga A."/>
            <person name="De Vries R.P."/>
            <person name="Grigoriev I.V."/>
            <person name="Mortensen U.H."/>
            <person name="Andersen M.R."/>
            <person name="Baker S.E."/>
        </authorList>
    </citation>
    <scope>NUCLEOTIDE SEQUENCE [LARGE SCALE GENOMIC DNA]</scope>
    <source>
        <strain evidence="2 3">JOP 1030-1</strain>
    </source>
</reference>
<proteinExistence type="predicted"/>
<accession>A0A318ZJA0</accession>